<name>A0A9D2LRX6_9FIRM</name>
<comment type="caution">
    <text evidence="2">The sequence shown here is derived from an EMBL/GenBank/DDBJ whole genome shotgun (WGS) entry which is preliminary data.</text>
</comment>
<reference evidence="2" key="1">
    <citation type="journal article" date="2021" name="PeerJ">
        <title>Extensive microbial diversity within the chicken gut microbiome revealed by metagenomics and culture.</title>
        <authorList>
            <person name="Gilroy R."/>
            <person name="Ravi A."/>
            <person name="Getino M."/>
            <person name="Pursley I."/>
            <person name="Horton D.L."/>
            <person name="Alikhan N.F."/>
            <person name="Baker D."/>
            <person name="Gharbi K."/>
            <person name="Hall N."/>
            <person name="Watson M."/>
            <person name="Adriaenssens E.M."/>
            <person name="Foster-Nyarko E."/>
            <person name="Jarju S."/>
            <person name="Secka A."/>
            <person name="Antonio M."/>
            <person name="Oren A."/>
            <person name="Chaudhuri R.R."/>
            <person name="La Ragione R."/>
            <person name="Hildebrand F."/>
            <person name="Pallen M.J."/>
        </authorList>
    </citation>
    <scope>NUCLEOTIDE SEQUENCE</scope>
    <source>
        <strain evidence="2">ChiSjej1B19-5720</strain>
    </source>
</reference>
<evidence type="ECO:0000256" key="1">
    <source>
        <dbReference type="SAM" id="SignalP"/>
    </source>
</evidence>
<keyword evidence="1" id="KW-0732">Signal</keyword>
<protein>
    <submittedName>
        <fullName evidence="2">Uncharacterized protein</fullName>
    </submittedName>
</protein>
<reference evidence="2" key="2">
    <citation type="submission" date="2021-04" db="EMBL/GenBank/DDBJ databases">
        <authorList>
            <person name="Gilroy R."/>
        </authorList>
    </citation>
    <scope>NUCLEOTIDE SEQUENCE</scope>
    <source>
        <strain evidence="2">ChiSjej1B19-5720</strain>
    </source>
</reference>
<proteinExistence type="predicted"/>
<dbReference type="AlphaFoldDB" id="A0A9D2LRX6"/>
<dbReference type="Proteomes" id="UP000823842">
    <property type="component" value="Unassembled WGS sequence"/>
</dbReference>
<dbReference type="EMBL" id="DWYZ01000087">
    <property type="protein sequence ID" value="HJB27984.1"/>
    <property type="molecule type" value="Genomic_DNA"/>
</dbReference>
<evidence type="ECO:0000313" key="2">
    <source>
        <dbReference type="EMBL" id="HJB27984.1"/>
    </source>
</evidence>
<evidence type="ECO:0000313" key="3">
    <source>
        <dbReference type="Proteomes" id="UP000823842"/>
    </source>
</evidence>
<accession>A0A9D2LRX6</accession>
<feature type="signal peptide" evidence="1">
    <location>
        <begin position="1"/>
        <end position="26"/>
    </location>
</feature>
<organism evidence="2 3">
    <name type="scientific">Candidatus Blautia faecavium</name>
    <dbReference type="NCBI Taxonomy" id="2838487"/>
    <lineage>
        <taxon>Bacteria</taxon>
        <taxon>Bacillati</taxon>
        <taxon>Bacillota</taxon>
        <taxon>Clostridia</taxon>
        <taxon>Lachnospirales</taxon>
        <taxon>Lachnospiraceae</taxon>
        <taxon>Blautia</taxon>
    </lineage>
</organism>
<feature type="chain" id="PRO_5038430625" evidence="1">
    <location>
        <begin position="27"/>
        <end position="314"/>
    </location>
</feature>
<gene>
    <name evidence="2" type="ORF">IAA06_04230</name>
</gene>
<sequence>MMYHKICLSLLTASFLLAGAPVSVFAESEENLPESLEEIEDSISLNVKSLLDSFDAVGNNVSMHYEDGSVYSYYCYYTDDTYVLEDSDSYIEAVSDDTNYFYDPGTDTPGRFLFLTEEAYEDYIQSGYDVGSYTFENETMISITEEDGKIALVTQCSEEKAAEFITELGYEPQEGDVVQWRYQIDPENSFITSSSSVLIRNDGTETTLSEESLNTEPEEYVFSSEITERLDSEDSRTVTIITNPGTDQEAVFQETVGKGCSVVPIGYNNVLYTDEACTEEFSSNSDTESDVTLYAITNETDEETEETVQEESEQ</sequence>